<dbReference type="AlphaFoldDB" id="A0A3M7FBY6"/>
<comment type="caution">
    <text evidence="2">The sequence shown here is derived from an EMBL/GenBank/DDBJ whole genome shotgun (WGS) entry which is preliminary data.</text>
</comment>
<dbReference type="InterPro" id="IPR029498">
    <property type="entry name" value="HeLo_dom"/>
</dbReference>
<dbReference type="Proteomes" id="UP000268823">
    <property type="component" value="Unassembled WGS sequence"/>
</dbReference>
<reference evidence="2 3" key="1">
    <citation type="journal article" date="2018" name="BMC Genomics">
        <title>Genomic evidence for intraspecific hybridization in a clonal and extremely halotolerant yeast.</title>
        <authorList>
            <person name="Gostincar C."/>
            <person name="Stajich J.E."/>
            <person name="Zupancic J."/>
            <person name="Zalar P."/>
            <person name="Gunde-Cimerman N."/>
        </authorList>
    </citation>
    <scope>NUCLEOTIDE SEQUENCE [LARGE SCALE GENOMIC DNA]</scope>
    <source>
        <strain evidence="2 3">EXF-2788</strain>
    </source>
</reference>
<dbReference type="Gene3D" id="1.20.120.1020">
    <property type="entry name" value="Prion-inhibition and propagation, HeLo domain"/>
    <property type="match status" value="1"/>
</dbReference>
<evidence type="ECO:0000313" key="3">
    <source>
        <dbReference type="Proteomes" id="UP000268823"/>
    </source>
</evidence>
<evidence type="ECO:0000259" key="1">
    <source>
        <dbReference type="Pfam" id="PF14479"/>
    </source>
</evidence>
<dbReference type="EMBL" id="QWIR01000113">
    <property type="protein sequence ID" value="RMY86342.1"/>
    <property type="molecule type" value="Genomic_DNA"/>
</dbReference>
<gene>
    <name evidence="2" type="ORF">D0861_05974</name>
</gene>
<accession>A0A3M7FBY6</accession>
<dbReference type="InterPro" id="IPR038305">
    <property type="entry name" value="HeLo_sf"/>
</dbReference>
<dbReference type="Pfam" id="PF14479">
    <property type="entry name" value="HeLo"/>
    <property type="match status" value="1"/>
</dbReference>
<proteinExistence type="predicted"/>
<organism evidence="2 3">
    <name type="scientific">Hortaea werneckii</name>
    <name type="common">Black yeast</name>
    <name type="synonym">Cladosporium werneckii</name>
    <dbReference type="NCBI Taxonomy" id="91943"/>
    <lineage>
        <taxon>Eukaryota</taxon>
        <taxon>Fungi</taxon>
        <taxon>Dikarya</taxon>
        <taxon>Ascomycota</taxon>
        <taxon>Pezizomycotina</taxon>
        <taxon>Dothideomycetes</taxon>
        <taxon>Dothideomycetidae</taxon>
        <taxon>Mycosphaerellales</taxon>
        <taxon>Teratosphaeriaceae</taxon>
        <taxon>Hortaea</taxon>
    </lineage>
</organism>
<feature type="domain" description="Prion-inhibition and propagation HeLo" evidence="1">
    <location>
        <begin position="6"/>
        <end position="198"/>
    </location>
</feature>
<sequence length="264" mass="29201">MEAVGLGIGLFGMIHNVVEDIRYIQLARDFDDDFKTGTIRLRWAEVRLTRLSLALDECKAEISDASLVIAEKDVQQISTLVQKARRKSQSYEGEAGSAGGLQIAQPKTIDDHEVAEATKKICRLNGKKLVERLKRPSVPQPIKKAVWAILDKTAFEEMISDIEKLLTTLEDAVSGAKATLQQLAKEEMKHLSIDLGNLIQDVLSKHSDAVDRQFRDALDAEKAEANLRRQGVQQTNHFSGTNNGGIVSGYQAGTIYFSPKGEVR</sequence>
<name>A0A3M7FBY6_HORWE</name>
<evidence type="ECO:0000313" key="2">
    <source>
        <dbReference type="EMBL" id="RMY86342.1"/>
    </source>
</evidence>
<dbReference type="VEuPathDB" id="FungiDB:BTJ68_13934"/>
<protein>
    <recommendedName>
        <fullName evidence="1">Prion-inhibition and propagation HeLo domain-containing protein</fullName>
    </recommendedName>
</protein>
<dbReference type="OrthoDB" id="20872at2759"/>